<dbReference type="SUPFAM" id="SSF52777">
    <property type="entry name" value="CoA-dependent acyltransferases"/>
    <property type="match status" value="1"/>
</dbReference>
<dbReference type="SUPFAM" id="SSF56801">
    <property type="entry name" value="Acetyl-CoA synthetase-like"/>
    <property type="match status" value="1"/>
</dbReference>
<dbReference type="Gene3D" id="1.10.1200.10">
    <property type="entry name" value="ACP-like"/>
    <property type="match status" value="1"/>
</dbReference>
<dbReference type="PANTHER" id="PTHR45527:SF1">
    <property type="entry name" value="FATTY ACID SYNTHASE"/>
    <property type="match status" value="1"/>
</dbReference>
<dbReference type="InterPro" id="IPR045851">
    <property type="entry name" value="AMP-bd_C_sf"/>
</dbReference>
<dbReference type="SUPFAM" id="SSF47336">
    <property type="entry name" value="ACP-like"/>
    <property type="match status" value="1"/>
</dbReference>
<dbReference type="PROSITE" id="PS50075">
    <property type="entry name" value="CARRIER"/>
    <property type="match status" value="1"/>
</dbReference>
<evidence type="ECO:0000256" key="1">
    <source>
        <dbReference type="ARBA" id="ARBA00001957"/>
    </source>
</evidence>
<dbReference type="Gene3D" id="3.30.300.30">
    <property type="match status" value="1"/>
</dbReference>
<dbReference type="InterPro" id="IPR009081">
    <property type="entry name" value="PP-bd_ACP"/>
</dbReference>
<feature type="domain" description="Carrier" evidence="4">
    <location>
        <begin position="81"/>
        <end position="156"/>
    </location>
</feature>
<name>A0ABQ0KKH0_MYCNV</name>
<comment type="cofactor">
    <cofactor evidence="1">
        <name>pantetheine 4'-phosphate</name>
        <dbReference type="ChEBI" id="CHEBI:47942"/>
    </cofactor>
</comment>
<dbReference type="InterPro" id="IPR020806">
    <property type="entry name" value="PKS_PP-bd"/>
</dbReference>
<organism evidence="5 6">
    <name type="scientific">Mycolicibacterium novocastrense</name>
    <name type="common">Mycobacterium novocastrense</name>
    <dbReference type="NCBI Taxonomy" id="59813"/>
    <lineage>
        <taxon>Bacteria</taxon>
        <taxon>Bacillati</taxon>
        <taxon>Actinomycetota</taxon>
        <taxon>Actinomycetes</taxon>
        <taxon>Mycobacteriales</taxon>
        <taxon>Mycobacteriaceae</taxon>
        <taxon>Mycolicibacterium</taxon>
    </lineage>
</organism>
<dbReference type="InterPro" id="IPR023213">
    <property type="entry name" value="CAT-like_dom_sf"/>
</dbReference>
<accession>A0ABQ0KKH0</accession>
<evidence type="ECO:0000256" key="3">
    <source>
        <dbReference type="ARBA" id="ARBA00022553"/>
    </source>
</evidence>
<gene>
    <name evidence="5" type="ORF">RMCN_2591</name>
</gene>
<dbReference type="PROSITE" id="PS00012">
    <property type="entry name" value="PHOSPHOPANTETHEINE"/>
    <property type="match status" value="1"/>
</dbReference>
<reference evidence="5 6" key="1">
    <citation type="journal article" date="2016" name="Genome Announc.">
        <title>Draft Genome Sequences of Five Rapidly Growing Mycobacterium Species, M. thermoresistibile, M. fortuitum subsp. acetamidolyticum, M. canariasense, M. brisbanense, and M. novocastrense.</title>
        <authorList>
            <person name="Katahira K."/>
            <person name="Ogura Y."/>
            <person name="Gotoh Y."/>
            <person name="Hayashi T."/>
        </authorList>
    </citation>
    <scope>NUCLEOTIDE SEQUENCE [LARGE SCALE GENOMIC DNA]</scope>
    <source>
        <strain evidence="5 6">JCM18114</strain>
    </source>
</reference>
<dbReference type="Pfam" id="PF00550">
    <property type="entry name" value="PP-binding"/>
    <property type="match status" value="1"/>
</dbReference>
<keyword evidence="2" id="KW-0596">Phosphopantetheine</keyword>
<protein>
    <submittedName>
        <fullName evidence="5">Non-ribosomal peptide synthase/amino acid adenylation enzyme</fullName>
    </submittedName>
</protein>
<dbReference type="Gene3D" id="3.30.559.10">
    <property type="entry name" value="Chloramphenicol acetyltransferase-like domain"/>
    <property type="match status" value="1"/>
</dbReference>
<dbReference type="InterPro" id="IPR025110">
    <property type="entry name" value="AMP-bd_C"/>
</dbReference>
<dbReference type="PANTHER" id="PTHR45527">
    <property type="entry name" value="NONRIBOSOMAL PEPTIDE SYNTHETASE"/>
    <property type="match status" value="1"/>
</dbReference>
<dbReference type="EMBL" id="BCTA01000035">
    <property type="protein sequence ID" value="GAT09458.1"/>
    <property type="molecule type" value="Genomic_DNA"/>
</dbReference>
<keyword evidence="3" id="KW-0597">Phosphoprotein</keyword>
<dbReference type="Proteomes" id="UP000069773">
    <property type="component" value="Unassembled WGS sequence"/>
</dbReference>
<dbReference type="InterPro" id="IPR036736">
    <property type="entry name" value="ACP-like_sf"/>
</dbReference>
<sequence>AGVEQAVVVAREDRPGDKRLVGYVTGTADVAGMRAALAERLPAYMVPAAVVAIDVLPLTPNGKLDTRALPAPEYSGGVHRPPSSAVEEILVGIFAQVLGLERVGVDDSFFELGGDSISAMRVIAAINAGLDSQLGVRVLFEAPTVAQLAPLIGADGGGFEPLRPVVRPSVVPLSFAQSRLWFIDQLHGPSPVYNMPVALQLDGRLDVEA</sequence>
<feature type="non-terminal residue" evidence="5">
    <location>
        <position position="209"/>
    </location>
</feature>
<comment type="caution">
    <text evidence="5">The sequence shown here is derived from an EMBL/GenBank/DDBJ whole genome shotgun (WGS) entry which is preliminary data.</text>
</comment>
<dbReference type="Pfam" id="PF13193">
    <property type="entry name" value="AMP-binding_C"/>
    <property type="match status" value="1"/>
</dbReference>
<evidence type="ECO:0000313" key="5">
    <source>
        <dbReference type="EMBL" id="GAT09458.1"/>
    </source>
</evidence>
<keyword evidence="6" id="KW-1185">Reference proteome</keyword>
<evidence type="ECO:0000256" key="2">
    <source>
        <dbReference type="ARBA" id="ARBA00022450"/>
    </source>
</evidence>
<proteinExistence type="predicted"/>
<evidence type="ECO:0000313" key="6">
    <source>
        <dbReference type="Proteomes" id="UP000069773"/>
    </source>
</evidence>
<dbReference type="RefSeq" id="WP_131808547.1">
    <property type="nucleotide sequence ID" value="NZ_BCTA01000035.1"/>
</dbReference>
<dbReference type="InterPro" id="IPR006162">
    <property type="entry name" value="Ppantetheine_attach_site"/>
</dbReference>
<dbReference type="SMART" id="SM00823">
    <property type="entry name" value="PKS_PP"/>
    <property type="match status" value="1"/>
</dbReference>
<feature type="non-terminal residue" evidence="5">
    <location>
        <position position="1"/>
    </location>
</feature>
<evidence type="ECO:0000259" key="4">
    <source>
        <dbReference type="PROSITE" id="PS50075"/>
    </source>
</evidence>
<dbReference type="SMART" id="SM01294">
    <property type="entry name" value="PKS_PP_betabranch"/>
    <property type="match status" value="1"/>
</dbReference>